<feature type="domain" description="AsmA" evidence="2">
    <location>
        <begin position="1"/>
        <end position="549"/>
    </location>
</feature>
<proteinExistence type="predicted"/>
<organism evidence="3">
    <name type="scientific">Vibrio coralliilyticus</name>
    <dbReference type="NCBI Taxonomy" id="190893"/>
    <lineage>
        <taxon>Bacteria</taxon>
        <taxon>Pseudomonadati</taxon>
        <taxon>Pseudomonadota</taxon>
        <taxon>Gammaproteobacteria</taxon>
        <taxon>Vibrionales</taxon>
        <taxon>Vibrionaceae</taxon>
        <taxon>Vibrio</taxon>
    </lineage>
</organism>
<comment type="caution">
    <text evidence="3">The sequence shown here is derived from an EMBL/GenBank/DDBJ whole genome shotgun (WGS) entry which is preliminary data.</text>
</comment>
<evidence type="ECO:0000259" key="2">
    <source>
        <dbReference type="Pfam" id="PF05170"/>
    </source>
</evidence>
<protein>
    <submittedName>
        <fullName evidence="3">Membrane assembly protein AsmA</fullName>
    </submittedName>
</protein>
<dbReference type="Pfam" id="PF05170">
    <property type="entry name" value="AsmA"/>
    <property type="match status" value="1"/>
</dbReference>
<sequence>MKKALLLTAIAIVSLISLPLLALFVLLNTSYASQVVNVMLQNLTPYTITAQQASYSPPFQLTLEDVEIDAEPKAILIPKLTVWLSPTLWQNNQASFDSVLIEGANLDINELNSPLLHAIHLQQLALQHVDITAPGWSARDVNLQVKKPQWLNQEQNLPYGDIQLSAKQLYIKGEALDNLLIDAQYQAQDSTIYGASFNWHGAEISGQAEQFSQRWSLINVTVNKLDLPQNSSAEKLLSRLKSLDLPIYHINSLDLLSSNLHYAGWQFNHLDASLENLTLDRPLWQQEQGYISFDAESVGFDQLRFIAPTAKLGFTPNRISVDEFDTDFKQGRVQLSGILTPEDIALNRLKITGVKWLDQTDQLISTLAQMSQPLHSLKIAELDIKNTQLIQVERPPYWQLSGLNIEGQELTLIDDDQVGLYDGSLEISANNASIEQLLTTQAVLKASAKQGNITLERAFIPLDQGYIEASGQWHRQSVSAPWQLSLHADGFQVNQPLLQAQLPFKLAGLAEVELEMSGLSGDYSMLAHSLSGTLNGYLHNGALEAKNVDGDQSYLQLWPLDKVTLQADRGRIEIASKGANAQLAGTLDMTKPEFGTLIFTSEHNCQRLWSDIFNLTNVIQDVCGEPIEPIVPANEANHSSEDEEAGKSSIDL</sequence>
<dbReference type="AlphaFoldDB" id="A0A837G4K6"/>
<dbReference type="RefSeq" id="WP_045986844.1">
    <property type="nucleotide sequence ID" value="NZ_CP063051.1"/>
</dbReference>
<gene>
    <name evidence="3" type="ORF">TW71_18125</name>
</gene>
<name>A0A837G4K6_9VIBR</name>
<accession>A0A837G4K6</accession>
<reference evidence="3" key="1">
    <citation type="journal article" date="2015" name="BMC Genomics">
        <title>Genome mining reveals unlocked bioactive potential of marine Gram-negative bacteria.</title>
        <authorList>
            <person name="Machado H."/>
            <person name="Sonnenschein E.C."/>
            <person name="Melchiorsen J."/>
            <person name="Gram L."/>
        </authorList>
    </citation>
    <scope>NUCLEOTIDE SEQUENCE</scope>
    <source>
        <strain evidence="3">S2052</strain>
    </source>
</reference>
<evidence type="ECO:0000256" key="1">
    <source>
        <dbReference type="SAM" id="MobiDB-lite"/>
    </source>
</evidence>
<dbReference type="EMBL" id="JXXR01000019">
    <property type="protein sequence ID" value="KJY69726.1"/>
    <property type="molecule type" value="Genomic_DNA"/>
</dbReference>
<dbReference type="InterPro" id="IPR007844">
    <property type="entry name" value="AsmA"/>
</dbReference>
<feature type="region of interest" description="Disordered" evidence="1">
    <location>
        <begin position="632"/>
        <end position="652"/>
    </location>
</feature>
<evidence type="ECO:0000313" key="3">
    <source>
        <dbReference type="EMBL" id="KJY69726.1"/>
    </source>
</evidence>